<dbReference type="GO" id="GO:0005524">
    <property type="term" value="F:ATP binding"/>
    <property type="evidence" value="ECO:0007669"/>
    <property type="project" value="InterPro"/>
</dbReference>
<dbReference type="KEGG" id="bko:CKF48_23160"/>
<sequence>MFILNAITNPDDVEFYILDLKGGMEFSKYEGLPNVKSIACDLFESTKTLAFILEDIKKRQNYMKKNGYTNIVDTFLSLQQQ</sequence>
<dbReference type="GO" id="GO:0003677">
    <property type="term" value="F:DNA binding"/>
    <property type="evidence" value="ECO:0007669"/>
    <property type="project" value="InterPro"/>
</dbReference>
<dbReference type="Pfam" id="PF01580">
    <property type="entry name" value="FtsK_SpoIIIE"/>
    <property type="match status" value="1"/>
</dbReference>
<proteinExistence type="predicted"/>
<dbReference type="InterPro" id="IPR002543">
    <property type="entry name" value="FtsK_dom"/>
</dbReference>
<evidence type="ECO:0000313" key="2">
    <source>
        <dbReference type="EMBL" id="ASV70189.1"/>
    </source>
</evidence>
<accession>A0A248TPY3</accession>
<dbReference type="AlphaFoldDB" id="A0A248TPY3"/>
<dbReference type="InterPro" id="IPR027417">
    <property type="entry name" value="P-loop_NTPase"/>
</dbReference>
<reference evidence="2 3" key="1">
    <citation type="submission" date="2017-08" db="EMBL/GenBank/DDBJ databases">
        <title>Complete Genome Sequence of Bacillus kochii Oregon-R-modENCODE STRAIN BDGP4, isolated from Drosophila melanogaster gut.</title>
        <authorList>
            <person name="Wan K.H."/>
            <person name="Yu C."/>
            <person name="Park S."/>
            <person name="Hammonds A.S."/>
            <person name="Booth B.W."/>
            <person name="Celniker S.E."/>
        </authorList>
    </citation>
    <scope>NUCLEOTIDE SEQUENCE [LARGE SCALE GENOMIC DNA]</scope>
    <source>
        <strain evidence="2 3">BDGP4</strain>
        <plasmid evidence="3">pbkbdgp4a</plasmid>
    </source>
</reference>
<keyword evidence="3" id="KW-1185">Reference proteome</keyword>
<evidence type="ECO:0000259" key="1">
    <source>
        <dbReference type="Pfam" id="PF01580"/>
    </source>
</evidence>
<dbReference type="EMBL" id="CP022984">
    <property type="protein sequence ID" value="ASV70189.1"/>
    <property type="molecule type" value="Genomic_DNA"/>
</dbReference>
<dbReference type="Proteomes" id="UP000215137">
    <property type="component" value="Plasmid pBkBDGP4A"/>
</dbReference>
<geneLocation type="plasmid" evidence="3">
    <name>pbkbdgp4a</name>
</geneLocation>
<keyword evidence="2" id="KW-0614">Plasmid</keyword>
<dbReference type="Gene3D" id="3.40.50.300">
    <property type="entry name" value="P-loop containing nucleotide triphosphate hydrolases"/>
    <property type="match status" value="1"/>
</dbReference>
<feature type="domain" description="FtsK" evidence="1">
    <location>
        <begin position="2"/>
        <end position="72"/>
    </location>
</feature>
<protein>
    <recommendedName>
        <fullName evidence="1">FtsK domain-containing protein</fullName>
    </recommendedName>
</protein>
<evidence type="ECO:0000313" key="3">
    <source>
        <dbReference type="Proteomes" id="UP000215137"/>
    </source>
</evidence>
<organism evidence="2 3">
    <name type="scientific">Cytobacillus kochii</name>
    <dbReference type="NCBI Taxonomy" id="859143"/>
    <lineage>
        <taxon>Bacteria</taxon>
        <taxon>Bacillati</taxon>
        <taxon>Bacillota</taxon>
        <taxon>Bacilli</taxon>
        <taxon>Bacillales</taxon>
        <taxon>Bacillaceae</taxon>
        <taxon>Cytobacillus</taxon>
    </lineage>
</organism>
<gene>
    <name evidence="2" type="ORF">CKF48_23160</name>
</gene>
<name>A0A248TPY3_9BACI</name>